<organism evidence="2">
    <name type="scientific">Pseudomonas fluorescens (strain Q2-87)</name>
    <dbReference type="NCBI Taxonomy" id="1038922"/>
    <lineage>
        <taxon>Bacteria</taxon>
        <taxon>Pseudomonadati</taxon>
        <taxon>Pseudomonadota</taxon>
        <taxon>Gammaproteobacteria</taxon>
        <taxon>Pseudomonadales</taxon>
        <taxon>Pseudomonadaceae</taxon>
        <taxon>Pseudomonas</taxon>
    </lineage>
</organism>
<proteinExistence type="predicted"/>
<sequence>MHYGCLVYSLSATLPTSHTSLRHCLQLRQNPPACAPCPRALSFPCHCSPVVGLGGPVHERRIAPQCDCDASSISSPMLWRVAQGSLRGCRVPFVPVRQPCVIRHPICLAADGDGASYERSSTMFKPTPNPPEAAPTPSQTKSKTKKLDEAAERALDFYLSPKTKPEDSTKPGQLFTVIKDIDNEILLTNLSETLASADAMVNDLAFELEGSRRHVALGILQLIELSSLLANRALDNVDPR</sequence>
<dbReference type="PATRIC" id="fig|1038922.3.peg.5609"/>
<dbReference type="Pfam" id="PF19619">
    <property type="entry name" value="DUF6124"/>
    <property type="match status" value="1"/>
</dbReference>
<dbReference type="Proteomes" id="UP000007289">
    <property type="component" value="Chromosome"/>
</dbReference>
<evidence type="ECO:0000256" key="1">
    <source>
        <dbReference type="SAM" id="MobiDB-lite"/>
    </source>
</evidence>
<evidence type="ECO:0008006" key="3">
    <source>
        <dbReference type="Google" id="ProtNLM"/>
    </source>
</evidence>
<gene>
    <name evidence="2" type="ORF">PflQ2_5618</name>
</gene>
<comment type="caution">
    <text evidence="2">The sequence shown here is derived from an EMBL/GenBank/DDBJ whole genome shotgun (WGS) entry which is preliminary data.</text>
</comment>
<evidence type="ECO:0000313" key="2">
    <source>
        <dbReference type="EMBL" id="EJK99201.1"/>
    </source>
</evidence>
<name>J2MEV8_PSEFQ</name>
<dbReference type="AlphaFoldDB" id="J2MEV8"/>
<protein>
    <recommendedName>
        <fullName evidence="3">DUF3077 domain-containing protein</fullName>
    </recommendedName>
</protein>
<reference evidence="2" key="1">
    <citation type="journal article" date="2012" name="PLoS Genet.">
        <title>Comparative Genomics of Plant-Associated Pseudomonas spp.: Insights into Diversity and Inheritance of Traits Involved in Multitrophic Interactions.</title>
        <authorList>
            <person name="Loper J.E."/>
            <person name="Hassan K.A."/>
            <person name="Mavrodi D.V."/>
            <person name="Davis E.W.II."/>
            <person name="Lim C.K."/>
            <person name="Shaffer B.T."/>
            <person name="Elbourne L.D."/>
            <person name="Stockwell V.O."/>
            <person name="Hartney S.L."/>
            <person name="Breakwell K."/>
            <person name="Henkels M.D."/>
            <person name="Tetu S.G."/>
            <person name="Rangel L.I."/>
            <person name="Kidarsa T.A."/>
            <person name="Wilson N.L."/>
            <person name="van de Mortel J.E."/>
            <person name="Song C."/>
            <person name="Blumhagen R."/>
            <person name="Radune D."/>
            <person name="Hostetler J.B."/>
            <person name="Brinkac L.M."/>
            <person name="Durkin A.S."/>
            <person name="Kluepfel D.A."/>
            <person name="Wechter W.P."/>
            <person name="Anderson A.J."/>
            <person name="Kim Y.C."/>
            <person name="Pierson L.S.III."/>
            <person name="Pierson E.A."/>
            <person name="Lindow S.E."/>
            <person name="Kobayashi D.Y."/>
            <person name="Raaijmakers J.M."/>
            <person name="Weller D.M."/>
            <person name="Thomashow L.S."/>
            <person name="Allen A.E."/>
            <person name="Paulsen I.T."/>
        </authorList>
    </citation>
    <scope>NUCLEOTIDE SEQUENCE [LARGE SCALE GENOMIC DNA]</scope>
    <source>
        <strain evidence="2">Q2-87</strain>
    </source>
</reference>
<dbReference type="EMBL" id="AGBM01000002">
    <property type="protein sequence ID" value="EJK99201.1"/>
    <property type="molecule type" value="Genomic_DNA"/>
</dbReference>
<dbReference type="HOGENOM" id="CLU_1155608_0_0_6"/>
<dbReference type="eggNOG" id="ENOG5032KC1">
    <property type="taxonomic scope" value="Bacteria"/>
</dbReference>
<accession>J2MEV8</accession>
<feature type="region of interest" description="Disordered" evidence="1">
    <location>
        <begin position="118"/>
        <end position="145"/>
    </location>
</feature>